<accession>A0ABN8N8M3</accession>
<comment type="caution">
    <text evidence="1">The sequence shown here is derived from an EMBL/GenBank/DDBJ whole genome shotgun (WGS) entry which is preliminary data.</text>
</comment>
<dbReference type="EMBL" id="CALNXK010000012">
    <property type="protein sequence ID" value="CAH3044197.1"/>
    <property type="molecule type" value="Genomic_DNA"/>
</dbReference>
<evidence type="ECO:0000313" key="2">
    <source>
        <dbReference type="Proteomes" id="UP001159405"/>
    </source>
</evidence>
<organism evidence="1 2">
    <name type="scientific">Porites lobata</name>
    <dbReference type="NCBI Taxonomy" id="104759"/>
    <lineage>
        <taxon>Eukaryota</taxon>
        <taxon>Metazoa</taxon>
        <taxon>Cnidaria</taxon>
        <taxon>Anthozoa</taxon>
        <taxon>Hexacorallia</taxon>
        <taxon>Scleractinia</taxon>
        <taxon>Fungiina</taxon>
        <taxon>Poritidae</taxon>
        <taxon>Porites</taxon>
    </lineage>
</organism>
<sequence length="128" mass="14934">MKILNRISAFLSRNVLLRICKQTILPIFDYGRIVWGDCGKQNEQRLELLQNQTIRIILAAHRKSCTQNMRTRLNKMFNMLIRTDYLVNNYINIDLLGMLLCYGLFTRREGLPCATVTRSKRVKDSPGL</sequence>
<evidence type="ECO:0000313" key="1">
    <source>
        <dbReference type="EMBL" id="CAH3044197.1"/>
    </source>
</evidence>
<reference evidence="1 2" key="1">
    <citation type="submission" date="2022-05" db="EMBL/GenBank/DDBJ databases">
        <authorList>
            <consortium name="Genoscope - CEA"/>
            <person name="William W."/>
        </authorList>
    </citation>
    <scope>NUCLEOTIDE SEQUENCE [LARGE SCALE GENOMIC DNA]</scope>
</reference>
<keyword evidence="2" id="KW-1185">Reference proteome</keyword>
<gene>
    <name evidence="1" type="ORF">PLOB_00004727</name>
</gene>
<protein>
    <submittedName>
        <fullName evidence="1">Uncharacterized protein</fullName>
    </submittedName>
</protein>
<proteinExistence type="predicted"/>
<name>A0ABN8N8M3_9CNID</name>
<dbReference type="Proteomes" id="UP001159405">
    <property type="component" value="Unassembled WGS sequence"/>
</dbReference>